<comment type="caution">
    <text evidence="1">The sequence shown here is derived from an EMBL/GenBank/DDBJ whole genome shotgun (WGS) entry which is preliminary data.</text>
</comment>
<proteinExistence type="predicted"/>
<accession>A0ACC1HTU7</accession>
<evidence type="ECO:0000313" key="2">
    <source>
        <dbReference type="Proteomes" id="UP001145114"/>
    </source>
</evidence>
<dbReference type="EMBL" id="JAMZIH010000543">
    <property type="protein sequence ID" value="KAJ1679188.1"/>
    <property type="molecule type" value="Genomic_DNA"/>
</dbReference>
<evidence type="ECO:0000313" key="1">
    <source>
        <dbReference type="EMBL" id="KAJ1679188.1"/>
    </source>
</evidence>
<dbReference type="Proteomes" id="UP001145114">
    <property type="component" value="Unassembled WGS sequence"/>
</dbReference>
<keyword evidence="2" id="KW-1185">Reference proteome</keyword>
<gene>
    <name evidence="1" type="ORF">EV182_002557</name>
</gene>
<name>A0ACC1HTU7_9FUNG</name>
<protein>
    <submittedName>
        <fullName evidence="1">Uncharacterized protein</fullName>
    </submittedName>
</protein>
<feature type="non-terminal residue" evidence="1">
    <location>
        <position position="62"/>
    </location>
</feature>
<reference evidence="1" key="1">
    <citation type="submission" date="2022-06" db="EMBL/GenBank/DDBJ databases">
        <title>Phylogenomic reconstructions and comparative analyses of Kickxellomycotina fungi.</title>
        <authorList>
            <person name="Reynolds N.K."/>
            <person name="Stajich J.E."/>
            <person name="Barry K."/>
            <person name="Grigoriev I.V."/>
            <person name="Crous P."/>
            <person name="Smith M.E."/>
        </authorList>
    </citation>
    <scope>NUCLEOTIDE SEQUENCE</scope>
    <source>
        <strain evidence="1">RSA 2271</strain>
    </source>
</reference>
<organism evidence="1 2">
    <name type="scientific">Spiromyces aspiralis</name>
    <dbReference type="NCBI Taxonomy" id="68401"/>
    <lineage>
        <taxon>Eukaryota</taxon>
        <taxon>Fungi</taxon>
        <taxon>Fungi incertae sedis</taxon>
        <taxon>Zoopagomycota</taxon>
        <taxon>Kickxellomycotina</taxon>
        <taxon>Kickxellomycetes</taxon>
        <taxon>Kickxellales</taxon>
        <taxon>Kickxellaceae</taxon>
        <taxon>Spiromyces</taxon>
    </lineage>
</organism>
<sequence length="62" mass="6680">MFAAPTPFCALPSSVLPSLDVFPSSIVRPRQQQPLRVPTFGTQRAFQSTSANLSKASDNEGE</sequence>